<dbReference type="AlphaFoldDB" id="A0AA39R5U1"/>
<accession>A0AA39R5U1</accession>
<dbReference type="PANTHER" id="PTHR32027:SF0">
    <property type="entry name" value="CYTOSINE DEAMINASE"/>
    <property type="match status" value="1"/>
</dbReference>
<dbReference type="EMBL" id="JAFEKC020000003">
    <property type="protein sequence ID" value="KAK0515418.1"/>
    <property type="molecule type" value="Genomic_DNA"/>
</dbReference>
<gene>
    <name evidence="1" type="ORF">JMJ35_001452</name>
</gene>
<dbReference type="GO" id="GO:0016814">
    <property type="term" value="F:hydrolase activity, acting on carbon-nitrogen (but not peptide) bonds, in cyclic amidines"/>
    <property type="evidence" value="ECO:0007669"/>
    <property type="project" value="TreeGrafter"/>
</dbReference>
<dbReference type="PANTHER" id="PTHR32027">
    <property type="entry name" value="CYTOSINE DEAMINASE"/>
    <property type="match status" value="1"/>
</dbReference>
<keyword evidence="2" id="KW-1185">Reference proteome</keyword>
<dbReference type="SUPFAM" id="SSF51556">
    <property type="entry name" value="Metallo-dependent hydrolases"/>
    <property type="match status" value="1"/>
</dbReference>
<proteinExistence type="predicted"/>
<evidence type="ECO:0008006" key="3">
    <source>
        <dbReference type="Google" id="ProtNLM"/>
    </source>
</evidence>
<dbReference type="InterPro" id="IPR032466">
    <property type="entry name" value="Metal_Hydrolase"/>
</dbReference>
<dbReference type="Proteomes" id="UP001166286">
    <property type="component" value="Unassembled WGS sequence"/>
</dbReference>
<dbReference type="InterPro" id="IPR052349">
    <property type="entry name" value="Metallo-hydrolase_Enzymes"/>
</dbReference>
<protein>
    <recommendedName>
        <fullName evidence="3">Amidohydrolase-related domain-containing protein</fullName>
    </recommendedName>
</protein>
<evidence type="ECO:0000313" key="1">
    <source>
        <dbReference type="EMBL" id="KAK0515418.1"/>
    </source>
</evidence>
<evidence type="ECO:0000313" key="2">
    <source>
        <dbReference type="Proteomes" id="UP001166286"/>
    </source>
</evidence>
<reference evidence="1" key="1">
    <citation type="submission" date="2023-03" db="EMBL/GenBank/DDBJ databases">
        <title>Complete genome of Cladonia borealis.</title>
        <authorList>
            <person name="Park H."/>
        </authorList>
    </citation>
    <scope>NUCLEOTIDE SEQUENCE</scope>
    <source>
        <strain evidence="1">ANT050790</strain>
    </source>
</reference>
<organism evidence="1 2">
    <name type="scientific">Cladonia borealis</name>
    <dbReference type="NCBI Taxonomy" id="184061"/>
    <lineage>
        <taxon>Eukaryota</taxon>
        <taxon>Fungi</taxon>
        <taxon>Dikarya</taxon>
        <taxon>Ascomycota</taxon>
        <taxon>Pezizomycotina</taxon>
        <taxon>Lecanoromycetes</taxon>
        <taxon>OSLEUM clade</taxon>
        <taxon>Lecanoromycetidae</taxon>
        <taxon>Lecanorales</taxon>
        <taxon>Lecanorineae</taxon>
        <taxon>Cladoniaceae</taxon>
        <taxon>Cladonia</taxon>
    </lineage>
</organism>
<sequence length="445" mass="49479">MERKKVDVISGARILFEGWDPSRRYDVILDDSNVKEITPYDPGPRASAGGNVLDATNHLLAPSLCHAHIHLDKCFLLSDPKYADLEIVKGDFKEALELTSKAKSRFEKDDLIRRGKWLIAESIAAGVTHMRAFAEVDYIVEFKCLDAAIELKKSFADACEIQICAFAQEPIYSGKHLEVNRNLLERAIANDNVEVLGTTPYVETSSLASSQNMLWALQTAKTHKKHLDLHLDYNLNPKEHSQTLDFLTKAQNYLPWPEKKTIALGHCTRLTLFGQNGWQSQLNMMQGSLPIFFVGLPTSDMYIQGRPKADEGGGQRPRGTLQIPQMINKYGLNGAISINNVGNAFTPHGSCDPLSIASVGVGIYHAGTKADAQLLYECISTRAKEAIGYRSSPFAGGEEANFVLFDVGVVEGMLSRQRGRRTMQEVVYDPPRERRTVYKGHLISI</sequence>
<dbReference type="Gene3D" id="3.20.20.140">
    <property type="entry name" value="Metal-dependent hydrolases"/>
    <property type="match status" value="1"/>
</dbReference>
<comment type="caution">
    <text evidence="1">The sequence shown here is derived from an EMBL/GenBank/DDBJ whole genome shotgun (WGS) entry which is preliminary data.</text>
</comment>
<name>A0AA39R5U1_9LECA</name>